<sequence length="94" mass="10393">MGSRKLSQVIRGEHALGSAQYRVLVGVIGVLLRWDFKHSGNGEVMCINSVPDHLSNKLVDQYNANIITLKKTPGGEKKKKRFNKNYNIPTAATA</sequence>
<protein>
    <submittedName>
        <fullName evidence="1">Uncharacterized protein</fullName>
    </submittedName>
</protein>
<dbReference type="EMBL" id="WNYA01000004">
    <property type="protein sequence ID" value="KAG8576716.1"/>
    <property type="molecule type" value="Genomic_DNA"/>
</dbReference>
<evidence type="ECO:0000313" key="2">
    <source>
        <dbReference type="Proteomes" id="UP000824782"/>
    </source>
</evidence>
<dbReference type="AlphaFoldDB" id="A0AAV7BVL1"/>
<evidence type="ECO:0000313" key="1">
    <source>
        <dbReference type="EMBL" id="KAG8576716.1"/>
    </source>
</evidence>
<reference evidence="1" key="1">
    <citation type="thesis" date="2020" institute="ProQuest LLC" country="789 East Eisenhower Parkway, Ann Arbor, MI, USA">
        <title>Comparative Genomics and Chromosome Evolution.</title>
        <authorList>
            <person name="Mudd A.B."/>
        </authorList>
    </citation>
    <scope>NUCLEOTIDE SEQUENCE</scope>
    <source>
        <strain evidence="1">237g6f4</strain>
        <tissue evidence="1">Blood</tissue>
    </source>
</reference>
<proteinExistence type="predicted"/>
<accession>A0AAV7BVL1</accession>
<organism evidence="1 2">
    <name type="scientific">Engystomops pustulosus</name>
    <name type="common">Tungara frog</name>
    <name type="synonym">Physalaemus pustulosus</name>
    <dbReference type="NCBI Taxonomy" id="76066"/>
    <lineage>
        <taxon>Eukaryota</taxon>
        <taxon>Metazoa</taxon>
        <taxon>Chordata</taxon>
        <taxon>Craniata</taxon>
        <taxon>Vertebrata</taxon>
        <taxon>Euteleostomi</taxon>
        <taxon>Amphibia</taxon>
        <taxon>Batrachia</taxon>
        <taxon>Anura</taxon>
        <taxon>Neobatrachia</taxon>
        <taxon>Hyloidea</taxon>
        <taxon>Leptodactylidae</taxon>
        <taxon>Leiuperinae</taxon>
        <taxon>Engystomops</taxon>
    </lineage>
</organism>
<comment type="caution">
    <text evidence="1">The sequence shown here is derived from an EMBL/GenBank/DDBJ whole genome shotgun (WGS) entry which is preliminary data.</text>
</comment>
<gene>
    <name evidence="1" type="ORF">GDO81_009944</name>
</gene>
<keyword evidence="2" id="KW-1185">Reference proteome</keyword>
<name>A0AAV7BVL1_ENGPU</name>
<dbReference type="Proteomes" id="UP000824782">
    <property type="component" value="Unassembled WGS sequence"/>
</dbReference>